<name>A0A5C3QZ77_9AGAR</name>
<organism evidence="1 2">
    <name type="scientific">Pterulicium gracile</name>
    <dbReference type="NCBI Taxonomy" id="1884261"/>
    <lineage>
        <taxon>Eukaryota</taxon>
        <taxon>Fungi</taxon>
        <taxon>Dikarya</taxon>
        <taxon>Basidiomycota</taxon>
        <taxon>Agaricomycotina</taxon>
        <taxon>Agaricomycetes</taxon>
        <taxon>Agaricomycetidae</taxon>
        <taxon>Agaricales</taxon>
        <taxon>Pleurotineae</taxon>
        <taxon>Pterulaceae</taxon>
        <taxon>Pterulicium</taxon>
    </lineage>
</organism>
<accession>A0A5C3QZ77</accession>
<dbReference type="AlphaFoldDB" id="A0A5C3QZ77"/>
<reference evidence="1 2" key="1">
    <citation type="journal article" date="2019" name="Nat. Ecol. Evol.">
        <title>Megaphylogeny resolves global patterns of mushroom evolution.</title>
        <authorList>
            <person name="Varga T."/>
            <person name="Krizsan K."/>
            <person name="Foldi C."/>
            <person name="Dima B."/>
            <person name="Sanchez-Garcia M."/>
            <person name="Sanchez-Ramirez S."/>
            <person name="Szollosi G.J."/>
            <person name="Szarkandi J.G."/>
            <person name="Papp V."/>
            <person name="Albert L."/>
            <person name="Andreopoulos W."/>
            <person name="Angelini C."/>
            <person name="Antonin V."/>
            <person name="Barry K.W."/>
            <person name="Bougher N.L."/>
            <person name="Buchanan P."/>
            <person name="Buyck B."/>
            <person name="Bense V."/>
            <person name="Catcheside P."/>
            <person name="Chovatia M."/>
            <person name="Cooper J."/>
            <person name="Damon W."/>
            <person name="Desjardin D."/>
            <person name="Finy P."/>
            <person name="Geml J."/>
            <person name="Haridas S."/>
            <person name="Hughes K."/>
            <person name="Justo A."/>
            <person name="Karasinski D."/>
            <person name="Kautmanova I."/>
            <person name="Kiss B."/>
            <person name="Kocsube S."/>
            <person name="Kotiranta H."/>
            <person name="LaButti K.M."/>
            <person name="Lechner B.E."/>
            <person name="Liimatainen K."/>
            <person name="Lipzen A."/>
            <person name="Lukacs Z."/>
            <person name="Mihaltcheva S."/>
            <person name="Morgado L.N."/>
            <person name="Niskanen T."/>
            <person name="Noordeloos M.E."/>
            <person name="Ohm R.A."/>
            <person name="Ortiz-Santana B."/>
            <person name="Ovrebo C."/>
            <person name="Racz N."/>
            <person name="Riley R."/>
            <person name="Savchenko A."/>
            <person name="Shiryaev A."/>
            <person name="Soop K."/>
            <person name="Spirin V."/>
            <person name="Szebenyi C."/>
            <person name="Tomsovsky M."/>
            <person name="Tulloss R.E."/>
            <person name="Uehling J."/>
            <person name="Grigoriev I.V."/>
            <person name="Vagvolgyi C."/>
            <person name="Papp T."/>
            <person name="Martin F.M."/>
            <person name="Miettinen O."/>
            <person name="Hibbett D.S."/>
            <person name="Nagy L.G."/>
        </authorList>
    </citation>
    <scope>NUCLEOTIDE SEQUENCE [LARGE SCALE GENOMIC DNA]</scope>
    <source>
        <strain evidence="1 2">CBS 309.79</strain>
    </source>
</reference>
<keyword evidence="2" id="KW-1185">Reference proteome</keyword>
<dbReference type="EMBL" id="ML178816">
    <property type="protein sequence ID" value="TFL05599.1"/>
    <property type="molecule type" value="Genomic_DNA"/>
</dbReference>
<gene>
    <name evidence="1" type="ORF">BDV98DRAFT_589211</name>
</gene>
<evidence type="ECO:0000313" key="2">
    <source>
        <dbReference type="Proteomes" id="UP000305067"/>
    </source>
</evidence>
<evidence type="ECO:0000313" key="1">
    <source>
        <dbReference type="EMBL" id="TFL05599.1"/>
    </source>
</evidence>
<dbReference type="Proteomes" id="UP000305067">
    <property type="component" value="Unassembled WGS sequence"/>
</dbReference>
<protein>
    <submittedName>
        <fullName evidence="1">Uncharacterized protein</fullName>
    </submittedName>
</protein>
<proteinExistence type="predicted"/>
<sequence>MTALLNEDALHEVELLEVGYSMVTDTGSEPLRSTSIDDSTVQFLRLGFSSSTGALEGNTTQGTLSVPPCPKLRRLRLAQGSRGDLDPELFGKMLETRFKHGMKLELNLGLWIWGARRPEPLELTSLYTLHQQDIFTLTVDQVGDLAGVEWFKDEELVSMPVLKQEYALNYE</sequence>